<organism evidence="2 3">
    <name type="scientific">Sphingomonas japonica</name>
    <dbReference type="NCBI Taxonomy" id="511662"/>
    <lineage>
        <taxon>Bacteria</taxon>
        <taxon>Pseudomonadati</taxon>
        <taxon>Pseudomonadota</taxon>
        <taxon>Alphaproteobacteria</taxon>
        <taxon>Sphingomonadales</taxon>
        <taxon>Sphingomonadaceae</taxon>
        <taxon>Sphingomonas</taxon>
    </lineage>
</organism>
<dbReference type="InterPro" id="IPR051531">
    <property type="entry name" value="N-acetyltransferase"/>
</dbReference>
<keyword evidence="3" id="KW-1185">Reference proteome</keyword>
<evidence type="ECO:0000313" key="2">
    <source>
        <dbReference type="EMBL" id="NIJ22784.1"/>
    </source>
</evidence>
<dbReference type="SUPFAM" id="SSF55729">
    <property type="entry name" value="Acyl-CoA N-acyltransferases (Nat)"/>
    <property type="match status" value="1"/>
</dbReference>
<dbReference type="InterPro" id="IPR016181">
    <property type="entry name" value="Acyl_CoA_acyltransferase"/>
</dbReference>
<dbReference type="Gene3D" id="3.40.630.30">
    <property type="match status" value="1"/>
</dbReference>
<gene>
    <name evidence="2" type="ORF">FHT01_000326</name>
</gene>
<evidence type="ECO:0000259" key="1">
    <source>
        <dbReference type="Pfam" id="PF13302"/>
    </source>
</evidence>
<dbReference type="EMBL" id="JAASQP010000001">
    <property type="protein sequence ID" value="NIJ22784.1"/>
    <property type="molecule type" value="Genomic_DNA"/>
</dbReference>
<accession>A0ABX0TWU6</accession>
<sequence length="183" mass="19622">MFVRTRRLTLRPGWIEDAPALAQAVGHRAVVEKLASLPFPYTIADAEAFLTAPRAIDTPSFLMFEHRGDTVRLVGGIGVDRRGVHGAAGDLDLGYWVTPDAWGRGLATEAGLAVVATLRATLRVTRLVSGHFADNPASGRVLAKIGFRPTGLSEKRWSQARGCEADCVLFELDDGAGDTRLAA</sequence>
<dbReference type="Pfam" id="PF13302">
    <property type="entry name" value="Acetyltransf_3"/>
    <property type="match status" value="1"/>
</dbReference>
<comment type="caution">
    <text evidence="2">The sequence shown here is derived from an EMBL/GenBank/DDBJ whole genome shotgun (WGS) entry which is preliminary data.</text>
</comment>
<proteinExistence type="predicted"/>
<reference evidence="2 3" key="1">
    <citation type="submission" date="2020-03" db="EMBL/GenBank/DDBJ databases">
        <title>Genomic Encyclopedia of Type Strains, Phase IV (KMG-IV): sequencing the most valuable type-strain genomes for metagenomic binning, comparative biology and taxonomic classification.</title>
        <authorList>
            <person name="Goeker M."/>
        </authorList>
    </citation>
    <scope>NUCLEOTIDE SEQUENCE [LARGE SCALE GENOMIC DNA]</scope>
    <source>
        <strain evidence="2 3">DSM 22753</strain>
    </source>
</reference>
<feature type="domain" description="N-acetyltransferase" evidence="1">
    <location>
        <begin position="7"/>
        <end position="148"/>
    </location>
</feature>
<name>A0ABX0TWU6_9SPHN</name>
<protein>
    <submittedName>
        <fullName evidence="2">RimJ/RimL family protein N-acetyltransferase</fullName>
    </submittedName>
</protein>
<dbReference type="Proteomes" id="UP000788153">
    <property type="component" value="Unassembled WGS sequence"/>
</dbReference>
<dbReference type="InterPro" id="IPR000182">
    <property type="entry name" value="GNAT_dom"/>
</dbReference>
<dbReference type="RefSeq" id="WP_140047993.1">
    <property type="nucleotide sequence ID" value="NZ_BAAAEV010000001.1"/>
</dbReference>
<evidence type="ECO:0000313" key="3">
    <source>
        <dbReference type="Proteomes" id="UP000788153"/>
    </source>
</evidence>
<dbReference type="PANTHER" id="PTHR43792">
    <property type="entry name" value="GNAT FAMILY, PUTATIVE (AFU_ORTHOLOGUE AFUA_3G00765)-RELATED-RELATED"/>
    <property type="match status" value="1"/>
</dbReference>